<organism evidence="3 4">
    <name type="scientific">Volvox reticuliferus</name>
    <dbReference type="NCBI Taxonomy" id="1737510"/>
    <lineage>
        <taxon>Eukaryota</taxon>
        <taxon>Viridiplantae</taxon>
        <taxon>Chlorophyta</taxon>
        <taxon>core chlorophytes</taxon>
        <taxon>Chlorophyceae</taxon>
        <taxon>CS clade</taxon>
        <taxon>Chlamydomonadales</taxon>
        <taxon>Volvocaceae</taxon>
        <taxon>Volvox</taxon>
    </lineage>
</organism>
<feature type="compositionally biased region" description="Polar residues" evidence="2">
    <location>
        <begin position="191"/>
        <end position="202"/>
    </location>
</feature>
<accession>A0A8J4LLQ0</accession>
<feature type="compositionally biased region" description="Basic and acidic residues" evidence="2">
    <location>
        <begin position="175"/>
        <end position="186"/>
    </location>
</feature>
<gene>
    <name evidence="3" type="ORF">Vretimale_7609</name>
</gene>
<dbReference type="Proteomes" id="UP000722791">
    <property type="component" value="Unassembled WGS sequence"/>
</dbReference>
<feature type="coiled-coil region" evidence="1">
    <location>
        <begin position="408"/>
        <end position="448"/>
    </location>
</feature>
<sequence length="469" mass="48377">MPSLNLLVVGEEKSLPDFEDALESCKRYVGPIKLFSAHKAVDGVSRLQKLVQTCGQCHAAFLSHHFTCPGKEEFSETLRKVIKEKYPDVPVICWGNSKKGGELNKHFHATLNGCSMQEFSKHSGGDVNTLVDILKQVQAGQIRADYLHKDQRKSLERRNSLERTDSIRGATRTDSILRRVDSRRASAEGSRPSTLDRTVSSRRSMDDDGVSPSGGAPAGIQSNPTLRRKSMERKGSLETHGNGGLGALPHGGGGSNGMGMGTGMGAMRLGSMSASMGSMGAAGIGMGGMGGGVGSLNAGMGMGMTGMGMGMGAGVAQGMMNGGINGGGLNGLNGMTAAGVMPQQPSAGISLGMGNNFGSMRGPMGVGTASDMTAMMGNMSLGGNGGGAAAAATAVVAPAAPSPNADLIRMLAEEVVRLRKAVEEKRARDAEVAQLRELQQQHMMLQQQLAAVGGSVRASSAGGGMPMGI</sequence>
<evidence type="ECO:0000256" key="2">
    <source>
        <dbReference type="SAM" id="MobiDB-lite"/>
    </source>
</evidence>
<protein>
    <submittedName>
        <fullName evidence="3">Uncharacterized protein</fullName>
    </submittedName>
</protein>
<dbReference type="AlphaFoldDB" id="A0A8J4LLQ0"/>
<feature type="compositionally biased region" description="Gly residues" evidence="2">
    <location>
        <begin position="241"/>
        <end position="259"/>
    </location>
</feature>
<name>A0A8J4LLQ0_9CHLO</name>
<keyword evidence="1" id="KW-0175">Coiled coil</keyword>
<evidence type="ECO:0000313" key="3">
    <source>
        <dbReference type="EMBL" id="GIM02769.1"/>
    </source>
</evidence>
<comment type="caution">
    <text evidence="3">The sequence shown here is derived from an EMBL/GenBank/DDBJ whole genome shotgun (WGS) entry which is preliminary data.</text>
</comment>
<feature type="compositionally biased region" description="Basic and acidic residues" evidence="2">
    <location>
        <begin position="153"/>
        <end position="166"/>
    </location>
</feature>
<reference evidence="3" key="1">
    <citation type="journal article" date="2021" name="Proc. Natl. Acad. Sci. U.S.A.">
        <title>Three genomes in the algal genus Volvox reveal the fate of a haploid sex-determining region after a transition to homothallism.</title>
        <authorList>
            <person name="Yamamoto K."/>
            <person name="Hamaji T."/>
            <person name="Kawai-Toyooka H."/>
            <person name="Matsuzaki R."/>
            <person name="Takahashi F."/>
            <person name="Nishimura Y."/>
            <person name="Kawachi M."/>
            <person name="Noguchi H."/>
            <person name="Minakuchi Y."/>
            <person name="Umen J.G."/>
            <person name="Toyoda A."/>
            <person name="Nozaki H."/>
        </authorList>
    </citation>
    <scope>NUCLEOTIDE SEQUENCE</scope>
    <source>
        <strain evidence="3">NIES-3785</strain>
    </source>
</reference>
<evidence type="ECO:0000256" key="1">
    <source>
        <dbReference type="SAM" id="Coils"/>
    </source>
</evidence>
<feature type="region of interest" description="Disordered" evidence="2">
    <location>
        <begin position="153"/>
        <end position="259"/>
    </location>
</feature>
<proteinExistence type="predicted"/>
<dbReference type="EMBL" id="BNCQ01000012">
    <property type="protein sequence ID" value="GIM02769.1"/>
    <property type="molecule type" value="Genomic_DNA"/>
</dbReference>
<evidence type="ECO:0000313" key="4">
    <source>
        <dbReference type="Proteomes" id="UP000722791"/>
    </source>
</evidence>